<dbReference type="Proteomes" id="UP001176806">
    <property type="component" value="Unassembled WGS sequence"/>
</dbReference>
<organism evidence="1 2">
    <name type="scientific">Flavivirga jejuensis</name>
    <dbReference type="NCBI Taxonomy" id="870487"/>
    <lineage>
        <taxon>Bacteria</taxon>
        <taxon>Pseudomonadati</taxon>
        <taxon>Bacteroidota</taxon>
        <taxon>Flavobacteriia</taxon>
        <taxon>Flavobacteriales</taxon>
        <taxon>Flavobacteriaceae</taxon>
        <taxon>Flavivirga</taxon>
    </lineage>
</organism>
<name>A0ABT8WML6_9FLAO</name>
<evidence type="ECO:0000313" key="2">
    <source>
        <dbReference type="Proteomes" id="UP001176806"/>
    </source>
</evidence>
<dbReference type="EMBL" id="JAUOEL010000003">
    <property type="protein sequence ID" value="MDO5974404.1"/>
    <property type="molecule type" value="Genomic_DNA"/>
</dbReference>
<dbReference type="RefSeq" id="WP_303301545.1">
    <property type="nucleotide sequence ID" value="NZ_BAABDA010000050.1"/>
</dbReference>
<keyword evidence="2" id="KW-1185">Reference proteome</keyword>
<protein>
    <submittedName>
        <fullName evidence="1">Porin</fullName>
    </submittedName>
</protein>
<evidence type="ECO:0000313" key="1">
    <source>
        <dbReference type="EMBL" id="MDO5974404.1"/>
    </source>
</evidence>
<reference evidence="1" key="1">
    <citation type="submission" date="2023-07" db="EMBL/GenBank/DDBJ databases">
        <title>Two novel species in the genus Flavivirga.</title>
        <authorList>
            <person name="Kwon K."/>
        </authorList>
    </citation>
    <scope>NUCLEOTIDE SEQUENCE</scope>
    <source>
        <strain evidence="1">KACC 14158</strain>
    </source>
</reference>
<dbReference type="InterPro" id="IPR032638">
    <property type="entry name" value="Porin_5"/>
</dbReference>
<gene>
    <name evidence="1" type="ORF">Q4Q40_09430</name>
</gene>
<accession>A0ABT8WML6</accession>
<sequence>MEFHKFKLLTIFIIFSLNPILAQEKEKTTNKPVVFGDFRFRGEQDWDSRKSNGDFRKDRSRLRYRFRLGVKYDYKDWAQVGARIRTGNILDQQGPHITLGGGDSKEFGLVNLGFEKLYFKAEYKYLSGWIGKNSFPFFKQNELFWNDNVFVEGIAVSFSNFSEKKFLKNMTLNLGHFIFESKNSGLDKDRFLQGIQLVKKFKNLSAYTGIYYLNHVPDIPDGMGTFDIEYNILNLGALYQFGIGNTYRLGVDYYQNLSDNPQIEKTIKDENTGLVGNIGFGKLKQEKDWSFDITYAYLEKISVVDYFAQNDWARWDYASFEASGSRLTNFQGVEFKIGYMLNKQMNLIFRGYRVHQIKTLGQEKETGSRVRIDFNFKF</sequence>
<proteinExistence type="predicted"/>
<comment type="caution">
    <text evidence="1">The sequence shown here is derived from an EMBL/GenBank/DDBJ whole genome shotgun (WGS) entry which is preliminary data.</text>
</comment>
<dbReference type="Pfam" id="PF16930">
    <property type="entry name" value="Porin_5"/>
    <property type="match status" value="1"/>
</dbReference>